<feature type="compositionally biased region" description="Polar residues" evidence="1">
    <location>
        <begin position="45"/>
        <end position="57"/>
    </location>
</feature>
<dbReference type="EMBL" id="JBJUIK010000014">
    <property type="protein sequence ID" value="KAL3503869.1"/>
    <property type="molecule type" value="Genomic_DNA"/>
</dbReference>
<proteinExistence type="predicted"/>
<organism evidence="2 3">
    <name type="scientific">Cinchona calisaya</name>
    <dbReference type="NCBI Taxonomy" id="153742"/>
    <lineage>
        <taxon>Eukaryota</taxon>
        <taxon>Viridiplantae</taxon>
        <taxon>Streptophyta</taxon>
        <taxon>Embryophyta</taxon>
        <taxon>Tracheophyta</taxon>
        <taxon>Spermatophyta</taxon>
        <taxon>Magnoliopsida</taxon>
        <taxon>eudicotyledons</taxon>
        <taxon>Gunneridae</taxon>
        <taxon>Pentapetalae</taxon>
        <taxon>asterids</taxon>
        <taxon>lamiids</taxon>
        <taxon>Gentianales</taxon>
        <taxon>Rubiaceae</taxon>
        <taxon>Cinchonoideae</taxon>
        <taxon>Cinchoneae</taxon>
        <taxon>Cinchona</taxon>
    </lineage>
</organism>
<gene>
    <name evidence="2" type="ORF">ACH5RR_033710</name>
</gene>
<reference evidence="2 3" key="1">
    <citation type="submission" date="2024-11" db="EMBL/GenBank/DDBJ databases">
        <title>A near-complete genome assembly of Cinchona calisaya.</title>
        <authorList>
            <person name="Lian D.C."/>
            <person name="Zhao X.W."/>
            <person name="Wei L."/>
        </authorList>
    </citation>
    <scope>NUCLEOTIDE SEQUENCE [LARGE SCALE GENOMIC DNA]</scope>
    <source>
        <tissue evidence="2">Nenye</tissue>
    </source>
</reference>
<keyword evidence="3" id="KW-1185">Reference proteome</keyword>
<evidence type="ECO:0000256" key="1">
    <source>
        <dbReference type="SAM" id="MobiDB-lite"/>
    </source>
</evidence>
<evidence type="ECO:0000313" key="3">
    <source>
        <dbReference type="Proteomes" id="UP001630127"/>
    </source>
</evidence>
<feature type="region of interest" description="Disordered" evidence="1">
    <location>
        <begin position="1"/>
        <end position="98"/>
    </location>
</feature>
<dbReference type="AlphaFoldDB" id="A0ABD2YCM8"/>
<feature type="compositionally biased region" description="Low complexity" evidence="1">
    <location>
        <begin position="28"/>
        <end position="40"/>
    </location>
</feature>
<protein>
    <submittedName>
        <fullName evidence="2">Uncharacterized protein</fullName>
    </submittedName>
</protein>
<dbReference type="Proteomes" id="UP001630127">
    <property type="component" value="Unassembled WGS sequence"/>
</dbReference>
<accession>A0ABD2YCM8</accession>
<sequence length="98" mass="10757">MDSSKAKQLLEQQWQPKAKKDQSMVTQNPSPNLKNPNPSLDFPNSLHSDNPSPSSEANGLLVNPSLPNPIPSRERVVPSGLGNLEKQAIPSYKEIQDD</sequence>
<comment type="caution">
    <text evidence="2">The sequence shown here is derived from an EMBL/GenBank/DDBJ whole genome shotgun (WGS) entry which is preliminary data.</text>
</comment>
<name>A0ABD2YCM8_9GENT</name>
<evidence type="ECO:0000313" key="2">
    <source>
        <dbReference type="EMBL" id="KAL3503869.1"/>
    </source>
</evidence>